<accession>A0A9Q1KFL8</accession>
<keyword evidence="3" id="KW-1185">Reference proteome</keyword>
<feature type="region of interest" description="Disordered" evidence="1">
    <location>
        <begin position="326"/>
        <end position="375"/>
    </location>
</feature>
<evidence type="ECO:0000256" key="1">
    <source>
        <dbReference type="SAM" id="MobiDB-lite"/>
    </source>
</evidence>
<protein>
    <submittedName>
        <fullName evidence="2">Uncharacterized protein</fullName>
    </submittedName>
</protein>
<organism evidence="2 3">
    <name type="scientific">Carnegiea gigantea</name>
    <dbReference type="NCBI Taxonomy" id="171969"/>
    <lineage>
        <taxon>Eukaryota</taxon>
        <taxon>Viridiplantae</taxon>
        <taxon>Streptophyta</taxon>
        <taxon>Embryophyta</taxon>
        <taxon>Tracheophyta</taxon>
        <taxon>Spermatophyta</taxon>
        <taxon>Magnoliopsida</taxon>
        <taxon>eudicotyledons</taxon>
        <taxon>Gunneridae</taxon>
        <taxon>Pentapetalae</taxon>
        <taxon>Caryophyllales</taxon>
        <taxon>Cactineae</taxon>
        <taxon>Cactaceae</taxon>
        <taxon>Cactoideae</taxon>
        <taxon>Echinocereeae</taxon>
        <taxon>Carnegiea</taxon>
    </lineage>
</organism>
<dbReference type="PANTHER" id="PTHR36332">
    <property type="entry name" value="STRESS RESPONSE PROTEIN"/>
    <property type="match status" value="1"/>
</dbReference>
<reference evidence="2" key="1">
    <citation type="submission" date="2022-04" db="EMBL/GenBank/DDBJ databases">
        <title>Carnegiea gigantea Genome sequencing and assembly v2.</title>
        <authorList>
            <person name="Copetti D."/>
            <person name="Sanderson M.J."/>
            <person name="Burquez A."/>
            <person name="Wojciechowski M.F."/>
        </authorList>
    </citation>
    <scope>NUCLEOTIDE SEQUENCE</scope>
    <source>
        <strain evidence="2">SGP5-SGP5p</strain>
        <tissue evidence="2">Aerial part</tissue>
    </source>
</reference>
<dbReference type="OrthoDB" id="1745547at2759"/>
<sequence length="375" mass="42139">MIKRRFYRQEHGERDGASSDSSSSSDSDLEAQSAPDSDAESQPQPDPEAASDVVAYNDDDDVDDDGHAPLRPQLPSSSSSGSPLLLPHLEVPFLSLALAVISFIRGFFSLKDTRVKIALQTKLMLIQGIEFLDWKGCMLTSDHVMRKRLTPSHRGEMICLTSWDTYCQRTQKLESIPTVDDDSESGSEGEKLSNNLTSGNENGRIAQALAKDHPVTDDIPTCILRCKSALSKNCLLEHGEFEGTPPVQGLAYPSLPSLKRWPKLQRCFMPFADYILLDHLCRHARSEKLLNDGRLKRILNSDGEEEVLSDDDGETHAERHARIVALAQGNPKKKRRGRQRQRQRLKRKKQKNVCEAPNSGQQMENRSKRRRKNVD</sequence>
<comment type="caution">
    <text evidence="2">The sequence shown here is derived from an EMBL/GenBank/DDBJ whole genome shotgun (WGS) entry which is preliminary data.</text>
</comment>
<evidence type="ECO:0000313" key="3">
    <source>
        <dbReference type="Proteomes" id="UP001153076"/>
    </source>
</evidence>
<feature type="region of interest" description="Disordered" evidence="1">
    <location>
        <begin position="177"/>
        <end position="200"/>
    </location>
</feature>
<feature type="region of interest" description="Disordered" evidence="1">
    <location>
        <begin position="1"/>
        <end position="81"/>
    </location>
</feature>
<dbReference type="PANTHER" id="PTHR36332:SF1">
    <property type="entry name" value="STRESS RESPONSE PROTEIN"/>
    <property type="match status" value="1"/>
</dbReference>
<feature type="compositionally biased region" description="Low complexity" evidence="1">
    <location>
        <begin position="69"/>
        <end position="81"/>
    </location>
</feature>
<dbReference type="AlphaFoldDB" id="A0A9Q1KFL8"/>
<evidence type="ECO:0000313" key="2">
    <source>
        <dbReference type="EMBL" id="KAJ8442463.1"/>
    </source>
</evidence>
<proteinExistence type="predicted"/>
<dbReference type="EMBL" id="JAKOGI010000140">
    <property type="protein sequence ID" value="KAJ8442463.1"/>
    <property type="molecule type" value="Genomic_DNA"/>
</dbReference>
<feature type="compositionally biased region" description="Basic residues" evidence="1">
    <location>
        <begin position="331"/>
        <end position="351"/>
    </location>
</feature>
<name>A0A9Q1KFL8_9CARY</name>
<feature type="compositionally biased region" description="Basic and acidic residues" evidence="1">
    <location>
        <begin position="7"/>
        <end position="17"/>
    </location>
</feature>
<gene>
    <name evidence="2" type="ORF">Cgig2_022346</name>
</gene>
<dbReference type="Proteomes" id="UP001153076">
    <property type="component" value="Unassembled WGS sequence"/>
</dbReference>